<comment type="subcellular location">
    <subcellularLocation>
        <location evidence="1">Membrane</location>
    </subcellularLocation>
</comment>
<comment type="similarity">
    <text evidence="9">Belongs to the SKINT family.</text>
</comment>
<dbReference type="AlphaFoldDB" id="A0A672Z9G8"/>
<dbReference type="InterPro" id="IPR013106">
    <property type="entry name" value="Ig_V-set"/>
</dbReference>
<keyword evidence="5" id="KW-0472">Membrane</keyword>
<dbReference type="SUPFAM" id="SSF48726">
    <property type="entry name" value="Immunoglobulin"/>
    <property type="match status" value="4"/>
</dbReference>
<dbReference type="GO" id="GO:0050852">
    <property type="term" value="P:T cell receptor signaling pathway"/>
    <property type="evidence" value="ECO:0007669"/>
    <property type="project" value="TreeGrafter"/>
</dbReference>
<dbReference type="FunCoup" id="A0A672Z9G8">
    <property type="interactions" value="164"/>
</dbReference>
<dbReference type="GO" id="GO:0050863">
    <property type="term" value="P:regulation of T cell activation"/>
    <property type="evidence" value="ECO:0007669"/>
    <property type="project" value="UniProtKB-ARBA"/>
</dbReference>
<dbReference type="InterPro" id="IPR036179">
    <property type="entry name" value="Ig-like_dom_sf"/>
</dbReference>
<dbReference type="SMART" id="SM00409">
    <property type="entry name" value="IG"/>
    <property type="match status" value="3"/>
</dbReference>
<dbReference type="SMART" id="SM00407">
    <property type="entry name" value="IGc1"/>
    <property type="match status" value="2"/>
</dbReference>
<dbReference type="FunFam" id="2.60.40.10:FF:000142">
    <property type="entry name" value="V-set domain-containing T-cell activation inhibitor 1"/>
    <property type="match status" value="2"/>
</dbReference>
<protein>
    <recommendedName>
        <fullName evidence="11">Ig-like domain-containing protein</fullName>
    </recommendedName>
</protein>
<dbReference type="InterPro" id="IPR003599">
    <property type="entry name" value="Ig_sub"/>
</dbReference>
<evidence type="ECO:0000256" key="1">
    <source>
        <dbReference type="ARBA" id="ARBA00004370"/>
    </source>
</evidence>
<sequence length="453" mass="50589">MLTLCLWFPGQPHSFGTPQPIVIALGDDVVLPCHLEPAQDAEGFTLKWTRPDLKPRFVHVWRAGVELQDKQHPQYQGRTALFTDELKHGNISLKLVKVKPADEGTYRCYIPALEQQSFVQVVVGAASSPVIKLVGFGKPSGSVVLECTSSGWYPEPEVSWMDSEGHLVSAGPPETVRGPDDLYTVSSRVTVDKRHGSTVTCRVHQDRTNQTREAHIQVPGKTQPQLIGSAQPIEVVPGDDVILPCHVEPAQHVVAMIIRWSRPDLDPMFVYLWRARQDNTYMKNPMYRGRTSLSEDELKKGNMSLKLTNVQMSDRGTYTCLVLANNLETSVELIVVNSVGSVVLECLSSGWYPEPEVSWMDSEEQLVSAGPPETVRGPDDLYTVSSRVTVDKRHGSTVTCRVHQDRTNQTREAQIRVSGRNHNRTEQTTQTHIQVPGKSQQMQIPFQSEITEV</sequence>
<dbReference type="GO" id="GO:1903037">
    <property type="term" value="P:regulation of leukocyte cell-cell adhesion"/>
    <property type="evidence" value="ECO:0007669"/>
    <property type="project" value="UniProtKB-ARBA"/>
</dbReference>
<dbReference type="InterPro" id="IPR050504">
    <property type="entry name" value="IgSF_BTN/MOG"/>
</dbReference>
<accession>A0A672Z9G8</accession>
<dbReference type="GO" id="GO:0009897">
    <property type="term" value="C:external side of plasma membrane"/>
    <property type="evidence" value="ECO:0007669"/>
    <property type="project" value="TreeGrafter"/>
</dbReference>
<reference evidence="12" key="3">
    <citation type="submission" date="2025-09" db="UniProtKB">
        <authorList>
            <consortium name="Ensembl"/>
        </authorList>
    </citation>
    <scope>IDENTIFICATION</scope>
</reference>
<reference evidence="12" key="1">
    <citation type="submission" date="2019-06" db="EMBL/GenBank/DDBJ databases">
        <authorList>
            <consortium name="Wellcome Sanger Institute Data Sharing"/>
        </authorList>
    </citation>
    <scope>NUCLEOTIDE SEQUENCE [LARGE SCALE GENOMIC DNA]</scope>
</reference>
<evidence type="ECO:0000259" key="11">
    <source>
        <dbReference type="PROSITE" id="PS50835"/>
    </source>
</evidence>
<dbReference type="CDD" id="cd00098">
    <property type="entry name" value="IgC1"/>
    <property type="match status" value="1"/>
</dbReference>
<dbReference type="Pfam" id="PF07686">
    <property type="entry name" value="V-set"/>
    <property type="match status" value="2"/>
</dbReference>
<reference evidence="12" key="2">
    <citation type="submission" date="2025-08" db="UniProtKB">
        <authorList>
            <consortium name="Ensembl"/>
        </authorList>
    </citation>
    <scope>IDENTIFICATION</scope>
</reference>
<proteinExistence type="inferred from homology"/>
<dbReference type="PANTHER" id="PTHR24100:SF151">
    <property type="entry name" value="ICOS LIGAND"/>
    <property type="match status" value="1"/>
</dbReference>
<dbReference type="Proteomes" id="UP000472271">
    <property type="component" value="Chromosome 11"/>
</dbReference>
<keyword evidence="4" id="KW-1133">Transmembrane helix</keyword>
<evidence type="ECO:0000313" key="12">
    <source>
        <dbReference type="Ensembl" id="ENSSORP00005014001.1"/>
    </source>
</evidence>
<keyword evidence="6" id="KW-1015">Disulfide bond</keyword>
<dbReference type="InterPro" id="IPR003597">
    <property type="entry name" value="Ig_C1-set"/>
</dbReference>
<dbReference type="FunFam" id="2.60.40.10:FF:000088">
    <property type="entry name" value="Butyrophilin subfamily 1 member A1"/>
    <property type="match status" value="1"/>
</dbReference>
<dbReference type="GO" id="GO:0005102">
    <property type="term" value="F:signaling receptor binding"/>
    <property type="evidence" value="ECO:0007669"/>
    <property type="project" value="TreeGrafter"/>
</dbReference>
<evidence type="ECO:0000313" key="13">
    <source>
        <dbReference type="Proteomes" id="UP000472271"/>
    </source>
</evidence>
<organism evidence="12 13">
    <name type="scientific">Sphaeramia orbicularis</name>
    <name type="common">orbiculate cardinalfish</name>
    <dbReference type="NCBI Taxonomy" id="375764"/>
    <lineage>
        <taxon>Eukaryota</taxon>
        <taxon>Metazoa</taxon>
        <taxon>Chordata</taxon>
        <taxon>Craniata</taxon>
        <taxon>Vertebrata</taxon>
        <taxon>Euteleostomi</taxon>
        <taxon>Actinopterygii</taxon>
        <taxon>Neopterygii</taxon>
        <taxon>Teleostei</taxon>
        <taxon>Neoteleostei</taxon>
        <taxon>Acanthomorphata</taxon>
        <taxon>Gobiaria</taxon>
        <taxon>Kurtiformes</taxon>
        <taxon>Apogonoidei</taxon>
        <taxon>Apogonidae</taxon>
        <taxon>Apogoninae</taxon>
        <taxon>Sphaeramia</taxon>
    </lineage>
</organism>
<feature type="region of interest" description="Disordered" evidence="10">
    <location>
        <begin position="420"/>
        <end position="441"/>
    </location>
</feature>
<dbReference type="Ensembl" id="ENSSORT00005014421.1">
    <property type="protein sequence ID" value="ENSSORP00005014001.1"/>
    <property type="gene ID" value="ENSSORG00005007176.1"/>
</dbReference>
<name>A0A672Z9G8_9TELE</name>
<dbReference type="InterPro" id="IPR007110">
    <property type="entry name" value="Ig-like_dom"/>
</dbReference>
<dbReference type="PROSITE" id="PS50835">
    <property type="entry name" value="IG_LIKE"/>
    <property type="match status" value="4"/>
</dbReference>
<evidence type="ECO:0000256" key="8">
    <source>
        <dbReference type="ARBA" id="ARBA00023319"/>
    </source>
</evidence>
<keyword evidence="2" id="KW-0812">Transmembrane</keyword>
<dbReference type="SMART" id="SM00406">
    <property type="entry name" value="IGv"/>
    <property type="match status" value="2"/>
</dbReference>
<evidence type="ECO:0000256" key="6">
    <source>
        <dbReference type="ARBA" id="ARBA00023157"/>
    </source>
</evidence>
<dbReference type="GO" id="GO:0042110">
    <property type="term" value="P:T cell activation"/>
    <property type="evidence" value="ECO:0007669"/>
    <property type="project" value="UniProtKB-ARBA"/>
</dbReference>
<evidence type="ECO:0000256" key="2">
    <source>
        <dbReference type="ARBA" id="ARBA00022692"/>
    </source>
</evidence>
<evidence type="ECO:0000256" key="10">
    <source>
        <dbReference type="SAM" id="MobiDB-lite"/>
    </source>
</evidence>
<keyword evidence="7" id="KW-0325">Glycoprotein</keyword>
<evidence type="ECO:0000256" key="5">
    <source>
        <dbReference type="ARBA" id="ARBA00023136"/>
    </source>
</evidence>
<feature type="domain" description="Ig-like" evidence="11">
    <location>
        <begin position="224"/>
        <end position="332"/>
    </location>
</feature>
<feature type="domain" description="Ig-like" evidence="11">
    <location>
        <begin position="341"/>
        <end position="416"/>
    </location>
</feature>
<dbReference type="PANTHER" id="PTHR24100">
    <property type="entry name" value="BUTYROPHILIN"/>
    <property type="match status" value="1"/>
</dbReference>
<dbReference type="InterPro" id="IPR053896">
    <property type="entry name" value="BTN3A2-like_Ig-C"/>
</dbReference>
<feature type="domain" description="Ig-like" evidence="11">
    <location>
        <begin position="129"/>
        <end position="217"/>
    </location>
</feature>
<evidence type="ECO:0000256" key="3">
    <source>
        <dbReference type="ARBA" id="ARBA00022729"/>
    </source>
</evidence>
<dbReference type="Gene3D" id="2.60.40.10">
    <property type="entry name" value="Immunoglobulins"/>
    <property type="match status" value="4"/>
</dbReference>
<dbReference type="InterPro" id="IPR003598">
    <property type="entry name" value="Ig_sub2"/>
</dbReference>
<evidence type="ECO:0000256" key="7">
    <source>
        <dbReference type="ARBA" id="ARBA00023180"/>
    </source>
</evidence>
<evidence type="ECO:0000256" key="4">
    <source>
        <dbReference type="ARBA" id="ARBA00022989"/>
    </source>
</evidence>
<dbReference type="InParanoid" id="A0A672Z9G8"/>
<feature type="domain" description="Ig-like" evidence="11">
    <location>
        <begin position="12"/>
        <end position="120"/>
    </location>
</feature>
<dbReference type="GO" id="GO:0001817">
    <property type="term" value="P:regulation of cytokine production"/>
    <property type="evidence" value="ECO:0007669"/>
    <property type="project" value="TreeGrafter"/>
</dbReference>
<feature type="compositionally biased region" description="Polar residues" evidence="10">
    <location>
        <begin position="426"/>
        <end position="441"/>
    </location>
</feature>
<keyword evidence="13" id="KW-1185">Reference proteome</keyword>
<keyword evidence="8" id="KW-0393">Immunoglobulin domain</keyword>
<dbReference type="InterPro" id="IPR013783">
    <property type="entry name" value="Ig-like_fold"/>
</dbReference>
<evidence type="ECO:0000256" key="9">
    <source>
        <dbReference type="ARBA" id="ARBA00038221"/>
    </source>
</evidence>
<keyword evidence="3" id="KW-0732">Signal</keyword>
<dbReference type="Pfam" id="PF22705">
    <property type="entry name" value="C2-set_3"/>
    <property type="match status" value="2"/>
</dbReference>
<dbReference type="SMART" id="SM00408">
    <property type="entry name" value="IGc2"/>
    <property type="match status" value="2"/>
</dbReference>